<proteinExistence type="predicted"/>
<dbReference type="Pfam" id="PF07995">
    <property type="entry name" value="GSDH"/>
    <property type="match status" value="1"/>
</dbReference>
<dbReference type="Gene3D" id="2.120.10.30">
    <property type="entry name" value="TolB, C-terminal domain"/>
    <property type="match status" value="1"/>
</dbReference>
<organism evidence="2 3">
    <name type="scientific">Catellatospora chokoriensis</name>
    <dbReference type="NCBI Taxonomy" id="310353"/>
    <lineage>
        <taxon>Bacteria</taxon>
        <taxon>Bacillati</taxon>
        <taxon>Actinomycetota</taxon>
        <taxon>Actinomycetes</taxon>
        <taxon>Micromonosporales</taxon>
        <taxon>Micromonosporaceae</taxon>
        <taxon>Catellatospora</taxon>
    </lineage>
</organism>
<feature type="domain" description="Glucose/Sorbosone dehydrogenase" evidence="1">
    <location>
        <begin position="204"/>
        <end position="419"/>
    </location>
</feature>
<dbReference type="InterPro" id="IPR011042">
    <property type="entry name" value="6-blade_b-propeller_TolB-like"/>
</dbReference>
<name>A0A8J3K1F6_9ACTN</name>
<dbReference type="PANTHER" id="PTHR19328">
    <property type="entry name" value="HEDGEHOG-INTERACTING PROTEIN"/>
    <property type="match status" value="1"/>
</dbReference>
<dbReference type="EMBL" id="BONG01000027">
    <property type="protein sequence ID" value="GIF90998.1"/>
    <property type="molecule type" value="Genomic_DNA"/>
</dbReference>
<accession>A0A8J3K1F6</accession>
<dbReference type="InterPro" id="IPR012938">
    <property type="entry name" value="Glc/Sorbosone_DH"/>
</dbReference>
<gene>
    <name evidence="2" type="ORF">Cch02nite_44420</name>
</gene>
<keyword evidence="3" id="KW-1185">Reference proteome</keyword>
<protein>
    <recommendedName>
        <fullName evidence="1">Glucose/Sorbosone dehydrogenase domain-containing protein</fullName>
    </recommendedName>
</protein>
<dbReference type="SUPFAM" id="SSF50952">
    <property type="entry name" value="Soluble quinoprotein glucose dehydrogenase"/>
    <property type="match status" value="1"/>
</dbReference>
<reference evidence="2 3" key="1">
    <citation type="submission" date="2021-01" db="EMBL/GenBank/DDBJ databases">
        <title>Whole genome shotgun sequence of Catellatospora chokoriensis NBRC 107358.</title>
        <authorList>
            <person name="Komaki H."/>
            <person name="Tamura T."/>
        </authorList>
    </citation>
    <scope>NUCLEOTIDE SEQUENCE [LARGE SCALE GENOMIC DNA]</scope>
    <source>
        <strain evidence="2 3">NBRC 107358</strain>
    </source>
</reference>
<dbReference type="RefSeq" id="WP_191844533.1">
    <property type="nucleotide sequence ID" value="NZ_BAAALB010000064.1"/>
</dbReference>
<sequence>MSARRVAVAGEVALAIVVIVVAGLVSFVNPASPAAVASIPPLPPQISEPSVDGQLLNGADVHMEAQPFADPDVRDEHFCSDWEIWSAAPEPVERVWTAECVHGAARLHTHLGNGKFSGSLAGKAELPPGRTFEVRSRFRSSSADPATQWSPYSVRTFQTDVQLEPLPGAPQWRALQDGYVVEEVASGFALPVGIAMAAAHPNAPDAPRFYVNELYGQIKVVRGDFSVATYAKNLLNFDPTDKFPGDGELGLGGIVVEPESGDLFASMVYKAGSKLYPKVVRITSSDDGMTGTGVKTILDMKGEDMVASHQISNLTIGPDGKLYVHVADAFEPKTAKDKNSFRGKVLRVNLDGSAPEDNPFYDAKDGIKAKDYIFALGFRNPFGGAWRAADGQHYSVENGPSMDRFARVTRGTDFGWYVGDSAMKNKALYNWTVAHAPVGITFVQEEGGQGAGFPKEVYGNAYISESGPTYASGPQVRGKRIVMFAFDDKGKATGPKTLIEYNGNGKSTVAGLAAGADGLYFSALYPDDVKDGPYAAKSKIYRVRYAEQAGAAPKTSGVDKKLCTDDELKVTAAPAKTTVARKSPLNITLKVQNTSKRSCTRDVGADLQELQLLRDGEKVWSSDDCGPLHGNQVVRFGPGQSHTYTVTWNGKASNTCVKKGRRVPAGAAPAVGPYEIVARVGSDRSEPVTIKLK</sequence>
<dbReference type="AlphaFoldDB" id="A0A8J3K1F6"/>
<dbReference type="Proteomes" id="UP000619293">
    <property type="component" value="Unassembled WGS sequence"/>
</dbReference>
<evidence type="ECO:0000313" key="3">
    <source>
        <dbReference type="Proteomes" id="UP000619293"/>
    </source>
</evidence>
<comment type="caution">
    <text evidence="2">The sequence shown here is derived from an EMBL/GenBank/DDBJ whole genome shotgun (WGS) entry which is preliminary data.</text>
</comment>
<dbReference type="InterPro" id="IPR011041">
    <property type="entry name" value="Quinoprot_gluc/sorb_DH_b-prop"/>
</dbReference>
<dbReference type="PANTHER" id="PTHR19328:SF13">
    <property type="entry name" value="HIPL1 PROTEIN"/>
    <property type="match status" value="1"/>
</dbReference>
<evidence type="ECO:0000259" key="1">
    <source>
        <dbReference type="Pfam" id="PF07995"/>
    </source>
</evidence>
<evidence type="ECO:0000313" key="2">
    <source>
        <dbReference type="EMBL" id="GIF90998.1"/>
    </source>
</evidence>